<gene>
    <name evidence="1" type="ORF">GCM10007977_035940</name>
</gene>
<sequence>MRAGEAVAMSGYSMNVEKLQQMVAKMNETATTYDNKLKAEIARLHMPGGAFPVLDGGAAGAYETMQTAAADASLALTDAIRDAASAVQKVIDHYKRMEAAHGRAFDTALN</sequence>
<dbReference type="InterPro" id="IPR036689">
    <property type="entry name" value="ESAT-6-like_sf"/>
</dbReference>
<comment type="caution">
    <text evidence="1">The sequence shown here is derived from an EMBL/GenBank/DDBJ whole genome shotgun (WGS) entry which is preliminary data.</text>
</comment>
<evidence type="ECO:0000313" key="2">
    <source>
        <dbReference type="Proteomes" id="UP000642070"/>
    </source>
</evidence>
<name>A0A917TQD4_9ACTN</name>
<keyword evidence="2" id="KW-1185">Reference proteome</keyword>
<reference evidence="1" key="1">
    <citation type="journal article" date="2014" name="Int. J. Syst. Evol. Microbiol.">
        <title>Complete genome sequence of Corynebacterium casei LMG S-19264T (=DSM 44701T), isolated from a smear-ripened cheese.</title>
        <authorList>
            <consortium name="US DOE Joint Genome Institute (JGI-PGF)"/>
            <person name="Walter F."/>
            <person name="Albersmeier A."/>
            <person name="Kalinowski J."/>
            <person name="Ruckert C."/>
        </authorList>
    </citation>
    <scope>NUCLEOTIDE SEQUENCE</scope>
    <source>
        <strain evidence="1">JCM 19831</strain>
    </source>
</reference>
<dbReference type="EMBL" id="BMPI01000015">
    <property type="protein sequence ID" value="GGM31495.1"/>
    <property type="molecule type" value="Genomic_DNA"/>
</dbReference>
<protein>
    <submittedName>
        <fullName evidence="1">Uncharacterized protein</fullName>
    </submittedName>
</protein>
<dbReference type="RefSeq" id="WP_229835334.1">
    <property type="nucleotide sequence ID" value="NZ_BMPI01000015.1"/>
</dbReference>
<dbReference type="SUPFAM" id="SSF140453">
    <property type="entry name" value="EsxAB dimer-like"/>
    <property type="match status" value="1"/>
</dbReference>
<dbReference type="Proteomes" id="UP000642070">
    <property type="component" value="Unassembled WGS sequence"/>
</dbReference>
<dbReference type="AlphaFoldDB" id="A0A917TQD4"/>
<proteinExistence type="predicted"/>
<accession>A0A917TQD4</accession>
<evidence type="ECO:0000313" key="1">
    <source>
        <dbReference type="EMBL" id="GGM31495.1"/>
    </source>
</evidence>
<organism evidence="1 2">
    <name type="scientific">Dactylosporangium sucinum</name>
    <dbReference type="NCBI Taxonomy" id="1424081"/>
    <lineage>
        <taxon>Bacteria</taxon>
        <taxon>Bacillati</taxon>
        <taxon>Actinomycetota</taxon>
        <taxon>Actinomycetes</taxon>
        <taxon>Micromonosporales</taxon>
        <taxon>Micromonosporaceae</taxon>
        <taxon>Dactylosporangium</taxon>
    </lineage>
</organism>
<reference evidence="1" key="2">
    <citation type="submission" date="2020-09" db="EMBL/GenBank/DDBJ databases">
        <authorList>
            <person name="Sun Q."/>
            <person name="Ohkuma M."/>
        </authorList>
    </citation>
    <scope>NUCLEOTIDE SEQUENCE</scope>
    <source>
        <strain evidence="1">JCM 19831</strain>
    </source>
</reference>